<dbReference type="Proteomes" id="UP001358586">
    <property type="component" value="Chromosome 9"/>
</dbReference>
<evidence type="ECO:0000313" key="2">
    <source>
        <dbReference type="EMBL" id="KAK5804676.1"/>
    </source>
</evidence>
<dbReference type="SUPFAM" id="SSF56112">
    <property type="entry name" value="Protein kinase-like (PK-like)"/>
    <property type="match status" value="1"/>
</dbReference>
<evidence type="ECO:0000256" key="1">
    <source>
        <dbReference type="SAM" id="MobiDB-lite"/>
    </source>
</evidence>
<proteinExistence type="predicted"/>
<name>A0ABR0NTQ5_GOSAR</name>
<accession>A0ABR0NTQ5</accession>
<dbReference type="EMBL" id="JARKNE010000009">
    <property type="protein sequence ID" value="KAK5804676.1"/>
    <property type="molecule type" value="Genomic_DNA"/>
</dbReference>
<organism evidence="2 3">
    <name type="scientific">Gossypium arboreum</name>
    <name type="common">Tree cotton</name>
    <name type="synonym">Gossypium nanking</name>
    <dbReference type="NCBI Taxonomy" id="29729"/>
    <lineage>
        <taxon>Eukaryota</taxon>
        <taxon>Viridiplantae</taxon>
        <taxon>Streptophyta</taxon>
        <taxon>Embryophyta</taxon>
        <taxon>Tracheophyta</taxon>
        <taxon>Spermatophyta</taxon>
        <taxon>Magnoliopsida</taxon>
        <taxon>eudicotyledons</taxon>
        <taxon>Gunneridae</taxon>
        <taxon>Pentapetalae</taxon>
        <taxon>rosids</taxon>
        <taxon>malvids</taxon>
        <taxon>Malvales</taxon>
        <taxon>Malvaceae</taxon>
        <taxon>Malvoideae</taxon>
        <taxon>Gossypium</taxon>
    </lineage>
</organism>
<dbReference type="PANTHER" id="PTHR32254:SF14">
    <property type="entry name" value="EXPRESSED PROTEIN"/>
    <property type="match status" value="1"/>
</dbReference>
<dbReference type="Pfam" id="PF06364">
    <property type="entry name" value="DUF1068"/>
    <property type="match status" value="1"/>
</dbReference>
<feature type="compositionally biased region" description="Polar residues" evidence="1">
    <location>
        <begin position="120"/>
        <end position="129"/>
    </location>
</feature>
<feature type="region of interest" description="Disordered" evidence="1">
    <location>
        <begin position="93"/>
        <end position="129"/>
    </location>
</feature>
<evidence type="ECO:0000313" key="3">
    <source>
        <dbReference type="Proteomes" id="UP001358586"/>
    </source>
</evidence>
<protein>
    <submittedName>
        <fullName evidence="2">Uncharacterized protein</fullName>
    </submittedName>
</protein>
<dbReference type="PANTHER" id="PTHR32254">
    <property type="entry name" value="EXPRESSED PROTEIN"/>
    <property type="match status" value="1"/>
</dbReference>
<sequence>MSMGLCNSLVKFPNEKSRKAHSAAKFPNKKPGNCLSADDKVPTERSALSPEENVRLDETHFSVLKLSFPLCKRDSKMSMGLCNSSVKFPNEKSRKAHSAAKFPNKKPGNFVSTDDKVPTESGQLKSNTFWGQPENKKDWVFYGSALSPEEKRVSEAQDIATKLGGQVIGHTRLLESIAACQFPVSLSWMDAKKLASQYQKEADKCNSGMETYEEVREKAEEALSAQMKLTAMWEIRARQKGWREKVTKSNAQTQVLYDMFCQFWTAKRMGCFTLLAGLQIMLLRRCSKIKVMMVHHLIFSLAKLFSLFSCCPSCFSSGARNLIKRILDPNPLTRITIPEILQDEWFKKGYKPPKFEQDEDF</sequence>
<comment type="caution">
    <text evidence="2">The sequence shown here is derived from an EMBL/GenBank/DDBJ whole genome shotgun (WGS) entry which is preliminary data.</text>
</comment>
<dbReference type="InterPro" id="IPR010471">
    <property type="entry name" value="DUF1068"/>
</dbReference>
<feature type="region of interest" description="Disordered" evidence="1">
    <location>
        <begin position="17"/>
        <end position="51"/>
    </location>
</feature>
<dbReference type="Gene3D" id="1.10.510.10">
    <property type="entry name" value="Transferase(Phosphotransferase) domain 1"/>
    <property type="match status" value="1"/>
</dbReference>
<dbReference type="InterPro" id="IPR011009">
    <property type="entry name" value="Kinase-like_dom_sf"/>
</dbReference>
<reference evidence="2 3" key="1">
    <citation type="submission" date="2023-03" db="EMBL/GenBank/DDBJ databases">
        <title>WGS of Gossypium arboreum.</title>
        <authorList>
            <person name="Yu D."/>
        </authorList>
    </citation>
    <scope>NUCLEOTIDE SEQUENCE [LARGE SCALE GENOMIC DNA]</scope>
    <source>
        <tissue evidence="2">Leaf</tissue>
    </source>
</reference>
<keyword evidence="3" id="KW-1185">Reference proteome</keyword>
<gene>
    <name evidence="2" type="ORF">PVK06_032327</name>
</gene>